<accession>A0A428MFR7</accession>
<sequence>MNVVDLSPAGSGRMAIALAVFGVLAILVWQTMEPGKFRSLAWILLGFFAFRVILGRLGSR</sequence>
<organism evidence="2 3">
    <name type="scientific">Edaphobacter aggregans</name>
    <dbReference type="NCBI Taxonomy" id="570835"/>
    <lineage>
        <taxon>Bacteria</taxon>
        <taxon>Pseudomonadati</taxon>
        <taxon>Acidobacteriota</taxon>
        <taxon>Terriglobia</taxon>
        <taxon>Terriglobales</taxon>
        <taxon>Acidobacteriaceae</taxon>
        <taxon>Edaphobacter</taxon>
    </lineage>
</organism>
<proteinExistence type="predicted"/>
<dbReference type="EMBL" id="RSDW01000001">
    <property type="protein sequence ID" value="RSL15717.1"/>
    <property type="molecule type" value="Genomic_DNA"/>
</dbReference>
<evidence type="ECO:0000313" key="3">
    <source>
        <dbReference type="Proteomes" id="UP000269669"/>
    </source>
</evidence>
<dbReference type="RefSeq" id="WP_125484428.1">
    <property type="nucleotide sequence ID" value="NZ_RSDW01000001.1"/>
</dbReference>
<feature type="transmembrane region" description="Helical" evidence="1">
    <location>
        <begin position="37"/>
        <end position="54"/>
    </location>
</feature>
<protein>
    <submittedName>
        <fullName evidence="2">Uncharacterized protein</fullName>
    </submittedName>
</protein>
<name>A0A428MFR7_9BACT</name>
<gene>
    <name evidence="2" type="ORF">EDE15_1217</name>
</gene>
<evidence type="ECO:0000256" key="1">
    <source>
        <dbReference type="SAM" id="Phobius"/>
    </source>
</evidence>
<comment type="caution">
    <text evidence="2">The sequence shown here is derived from an EMBL/GenBank/DDBJ whole genome shotgun (WGS) entry which is preliminary data.</text>
</comment>
<keyword evidence="1" id="KW-0812">Transmembrane</keyword>
<evidence type="ECO:0000313" key="2">
    <source>
        <dbReference type="EMBL" id="RSL15717.1"/>
    </source>
</evidence>
<dbReference type="Proteomes" id="UP000269669">
    <property type="component" value="Unassembled WGS sequence"/>
</dbReference>
<dbReference type="OrthoDB" id="122923at2"/>
<dbReference type="AlphaFoldDB" id="A0A428MFR7"/>
<keyword evidence="1" id="KW-1133">Transmembrane helix</keyword>
<keyword evidence="1" id="KW-0472">Membrane</keyword>
<reference evidence="2 3" key="1">
    <citation type="submission" date="2018-12" db="EMBL/GenBank/DDBJ databases">
        <title>Sequencing of bacterial isolates from soil warming experiment in Harvard Forest, Massachusetts, USA.</title>
        <authorList>
            <person name="Deangelis K."/>
        </authorList>
    </citation>
    <scope>NUCLEOTIDE SEQUENCE [LARGE SCALE GENOMIC DNA]</scope>
    <source>
        <strain evidence="2 3">EB153</strain>
    </source>
</reference>
<feature type="transmembrane region" description="Helical" evidence="1">
    <location>
        <begin position="12"/>
        <end position="31"/>
    </location>
</feature>
<keyword evidence="3" id="KW-1185">Reference proteome</keyword>